<dbReference type="OrthoDB" id="320304at2"/>
<feature type="transmembrane region" description="Helical" evidence="1">
    <location>
        <begin position="249"/>
        <end position="266"/>
    </location>
</feature>
<reference evidence="2" key="1">
    <citation type="journal article" date="2019" name="PLoS Negl. Trop. Dis.">
        <title>Revisiting the worldwide diversity of Leptospira species in the environment.</title>
        <authorList>
            <person name="Vincent A.T."/>
            <person name="Schiettekatte O."/>
            <person name="Bourhy P."/>
            <person name="Veyrier F.J."/>
            <person name="Picardeau M."/>
        </authorList>
    </citation>
    <scope>NUCLEOTIDE SEQUENCE [LARGE SCALE GENOMIC DNA]</scope>
    <source>
        <strain evidence="2">201601109</strain>
    </source>
</reference>
<keyword evidence="1" id="KW-0812">Transmembrane</keyword>
<comment type="caution">
    <text evidence="2">The sequence shown here is derived from an EMBL/GenBank/DDBJ whole genome shotgun (WGS) entry which is preliminary data.</text>
</comment>
<feature type="transmembrane region" description="Helical" evidence="1">
    <location>
        <begin position="197"/>
        <end position="215"/>
    </location>
</feature>
<evidence type="ECO:0000256" key="1">
    <source>
        <dbReference type="SAM" id="Phobius"/>
    </source>
</evidence>
<keyword evidence="1" id="KW-1133">Transmembrane helix</keyword>
<evidence type="ECO:0008006" key="4">
    <source>
        <dbReference type="Google" id="ProtNLM"/>
    </source>
</evidence>
<evidence type="ECO:0000313" key="2">
    <source>
        <dbReference type="EMBL" id="TGN16142.1"/>
    </source>
</evidence>
<proteinExistence type="predicted"/>
<evidence type="ECO:0000313" key="3">
    <source>
        <dbReference type="Proteomes" id="UP000297649"/>
    </source>
</evidence>
<keyword evidence="1" id="KW-0472">Membrane</keyword>
<dbReference type="RefSeq" id="WP_135745765.1">
    <property type="nucleotide sequence ID" value="NZ_JAIZBL010000004.1"/>
</dbReference>
<feature type="transmembrane region" description="Helical" evidence="1">
    <location>
        <begin position="278"/>
        <end position="308"/>
    </location>
</feature>
<dbReference type="EMBL" id="RQHU01000005">
    <property type="protein sequence ID" value="TGN16142.1"/>
    <property type="molecule type" value="Genomic_DNA"/>
</dbReference>
<feature type="transmembrane region" description="Helical" evidence="1">
    <location>
        <begin position="160"/>
        <end position="185"/>
    </location>
</feature>
<gene>
    <name evidence="2" type="ORF">EHR08_07710</name>
</gene>
<dbReference type="AlphaFoldDB" id="A0A6H3NS15"/>
<accession>A0A6H3NS15</accession>
<name>A0A6H3NS15_9LEPT</name>
<keyword evidence="3" id="KW-1185">Reference proteome</keyword>
<protein>
    <recommendedName>
        <fullName evidence="4">DUF2079 domain-containing protein</fullName>
    </recommendedName>
</protein>
<organism evidence="2 3">
    <name type="scientific">Leptospira bandrabouensis</name>
    <dbReference type="NCBI Taxonomy" id="2484903"/>
    <lineage>
        <taxon>Bacteria</taxon>
        <taxon>Pseudomonadati</taxon>
        <taxon>Spirochaetota</taxon>
        <taxon>Spirochaetia</taxon>
        <taxon>Leptospirales</taxon>
        <taxon>Leptospiraceae</taxon>
        <taxon>Leptospira</taxon>
    </lineage>
</organism>
<feature type="transmembrane region" description="Helical" evidence="1">
    <location>
        <begin position="113"/>
        <end position="131"/>
    </location>
</feature>
<feature type="transmembrane region" description="Helical" evidence="1">
    <location>
        <begin position="89"/>
        <end position="107"/>
    </location>
</feature>
<dbReference type="Proteomes" id="UP000297649">
    <property type="component" value="Unassembled WGS sequence"/>
</dbReference>
<sequence length="481" mass="56749">MLSNFNKAIFLGITLYAILLFAFSGIPDADIFYHFAVTKLYLKEGLVSKLPWPEIGIQSREFTDYHFLFHLTMIPFLFLPTEETIKIKLFILFSISLLLYQLTSYFRKEAPSLSPYFIVIFFILGSVLFTGRMLFGRGNLLFFSFYLLSLRIWDLKYNKWIFLLSFLATWSYSGFPFLFFTGLFIVILERSSANTRLFFTSSMGMFTGLVIHPSFPYQFKGYFIELIIQSFPPPGVEAIAEWLPPTRDILILGFLPILPLLLLSFSNKTHYNFHPRSFVFLFLGIVCLIFTGASLRVFEISWLMFYIFIFLNTTLSKKNQILTALILFVIQFPIAYEKMNQQFRSSETKYGYIVTQWIKFNIPQGERIFLSWADYPYFTFKLPEYRYLFGLNPLYAWSFSEDQYFSQKAFFEGIIPGFQQIPKILNYETVVINKFYYNFAYSEFKKVSSEYHLVFENEKYGIFVKNTPLNKNTKEIIIPQR</sequence>